<comment type="caution">
    <text evidence="1">The sequence shown here is derived from an EMBL/GenBank/DDBJ whole genome shotgun (WGS) entry which is preliminary data.</text>
</comment>
<reference evidence="2" key="1">
    <citation type="journal article" date="2019" name="Int. J. Syst. Evol. Microbiol.">
        <title>The Global Catalogue of Microorganisms (GCM) 10K type strain sequencing project: providing services to taxonomists for standard genome sequencing and annotation.</title>
        <authorList>
            <consortium name="The Broad Institute Genomics Platform"/>
            <consortium name="The Broad Institute Genome Sequencing Center for Infectious Disease"/>
            <person name="Wu L."/>
            <person name="Ma J."/>
        </authorList>
    </citation>
    <scope>NUCLEOTIDE SEQUENCE [LARGE SCALE GENOMIC DNA]</scope>
    <source>
        <strain evidence="2">JCM 17201</strain>
    </source>
</reference>
<organism evidence="1 2">
    <name type="scientific">Gibbsiella dentisursi</name>
    <dbReference type="NCBI Taxonomy" id="796890"/>
    <lineage>
        <taxon>Bacteria</taxon>
        <taxon>Pseudomonadati</taxon>
        <taxon>Pseudomonadota</taxon>
        <taxon>Gammaproteobacteria</taxon>
        <taxon>Enterobacterales</taxon>
        <taxon>Yersiniaceae</taxon>
        <taxon>Gibbsiella</taxon>
    </lineage>
</organism>
<keyword evidence="2" id="KW-1185">Reference proteome</keyword>
<evidence type="ECO:0000313" key="2">
    <source>
        <dbReference type="Proteomes" id="UP001499994"/>
    </source>
</evidence>
<gene>
    <name evidence="1" type="ORF">GCM10022405_13740</name>
</gene>
<protein>
    <submittedName>
        <fullName evidence="1">Uncharacterized protein</fullName>
    </submittedName>
</protein>
<dbReference type="Proteomes" id="UP001499994">
    <property type="component" value="Unassembled WGS sequence"/>
</dbReference>
<sequence>MFRVKHRAFKLLQRRRQPPYQPLAGLRWGNAAGGAVKQAHAKALFHPANRLAKRRGGNAQMGRGPGEAAMFYDCCESTQFSIFSAAHYVCFPT</sequence>
<dbReference type="EMBL" id="BAABDG010000002">
    <property type="protein sequence ID" value="GAA3889544.1"/>
    <property type="molecule type" value="Genomic_DNA"/>
</dbReference>
<accession>A0ABP7KW84</accession>
<evidence type="ECO:0000313" key="1">
    <source>
        <dbReference type="EMBL" id="GAA3889544.1"/>
    </source>
</evidence>
<name>A0ABP7KW84_9GAMM</name>
<proteinExistence type="predicted"/>